<evidence type="ECO:0008006" key="3">
    <source>
        <dbReference type="Google" id="ProtNLM"/>
    </source>
</evidence>
<sequence>MNMRNAMKMKEEKKRWLHFYNRILSGVLVLLGFNACDGTGADEYGTPYCRFEIKGKVLDELREPVKDARVIVKELTSDGEPMGAYYTDTLYIQENGEFQFLNEQAGGYGKYRLVCEDSPGIYKADSTDIKMEPTGGKGWYQGSDTKEVDFVLKKKNE</sequence>
<evidence type="ECO:0000313" key="1">
    <source>
        <dbReference type="EMBL" id="RHE91008.1"/>
    </source>
</evidence>
<dbReference type="AlphaFoldDB" id="A0A414L8R9"/>
<dbReference type="InterPro" id="IPR026403">
    <property type="entry name" value="Lipo_with_rSAM"/>
</dbReference>
<proteinExistence type="predicted"/>
<dbReference type="NCBIfam" id="TIGR04134">
    <property type="entry name" value="lipo_with_rSAM"/>
    <property type="match status" value="1"/>
</dbReference>
<name>A0A414L8R9_9BACE</name>
<comment type="caution">
    <text evidence="1">The sequence shown here is derived from an EMBL/GenBank/DDBJ whole genome shotgun (WGS) entry which is preliminary data.</text>
</comment>
<reference evidence="1 2" key="1">
    <citation type="submission" date="2018-08" db="EMBL/GenBank/DDBJ databases">
        <title>A genome reference for cultivated species of the human gut microbiota.</title>
        <authorList>
            <person name="Zou Y."/>
            <person name="Xue W."/>
            <person name="Luo G."/>
        </authorList>
    </citation>
    <scope>NUCLEOTIDE SEQUENCE [LARGE SCALE GENOMIC DNA]</scope>
    <source>
        <strain evidence="1 2">AM27-17</strain>
    </source>
</reference>
<dbReference type="Proteomes" id="UP000285650">
    <property type="component" value="Unassembled WGS sequence"/>
</dbReference>
<organism evidence="1 2">
    <name type="scientific">Bacteroides intestinalis</name>
    <dbReference type="NCBI Taxonomy" id="329854"/>
    <lineage>
        <taxon>Bacteria</taxon>
        <taxon>Pseudomonadati</taxon>
        <taxon>Bacteroidota</taxon>
        <taxon>Bacteroidia</taxon>
        <taxon>Bacteroidales</taxon>
        <taxon>Bacteroidaceae</taxon>
        <taxon>Bacteroides</taxon>
    </lineage>
</organism>
<protein>
    <recommendedName>
        <fullName evidence="3">Lipoprotein, rSAM/lipoprotein system</fullName>
    </recommendedName>
</protein>
<accession>A0A414L8R9</accession>
<gene>
    <name evidence="1" type="ORF">DW712_12915</name>
</gene>
<dbReference type="EMBL" id="QSKV01000008">
    <property type="protein sequence ID" value="RHE91008.1"/>
    <property type="molecule type" value="Genomic_DNA"/>
</dbReference>
<evidence type="ECO:0000313" key="2">
    <source>
        <dbReference type="Proteomes" id="UP000285650"/>
    </source>
</evidence>